<dbReference type="Gene3D" id="2.170.270.10">
    <property type="entry name" value="SET domain"/>
    <property type="match status" value="1"/>
</dbReference>
<keyword evidence="5 7" id="KW-0863">Zinc-finger</keyword>
<dbReference type="GO" id="GO:0042826">
    <property type="term" value="F:histone deacetylase binding"/>
    <property type="evidence" value="ECO:0007669"/>
    <property type="project" value="TreeGrafter"/>
</dbReference>
<dbReference type="SUPFAM" id="SSF144232">
    <property type="entry name" value="HIT/MYND zinc finger-like"/>
    <property type="match status" value="1"/>
</dbReference>
<dbReference type="PROSITE" id="PS01360">
    <property type="entry name" value="ZF_MYND_1"/>
    <property type="match status" value="1"/>
</dbReference>
<dbReference type="InterPro" id="IPR046341">
    <property type="entry name" value="SET_dom_sf"/>
</dbReference>
<dbReference type="GO" id="GO:0008170">
    <property type="term" value="F:N-methyltransferase activity"/>
    <property type="evidence" value="ECO:0007669"/>
    <property type="project" value="UniProtKB-ARBA"/>
</dbReference>
<dbReference type="InterPro" id="IPR002893">
    <property type="entry name" value="Znf_MYND"/>
</dbReference>
<dbReference type="Pfam" id="PF00856">
    <property type="entry name" value="SET"/>
    <property type="match status" value="1"/>
</dbReference>
<evidence type="ECO:0000256" key="1">
    <source>
        <dbReference type="ARBA" id="ARBA00022603"/>
    </source>
</evidence>
<reference evidence="10 11" key="1">
    <citation type="journal article" date="2021" name="J. Hered.">
        <title>A chromosome-level genome assembly of the parasitoid wasp, Cotesia glomerata (Hymenoptera: Braconidae).</title>
        <authorList>
            <person name="Pinto B.J."/>
            <person name="Weis J.J."/>
            <person name="Gamble T."/>
            <person name="Ode P.J."/>
            <person name="Paul R."/>
            <person name="Zaspel J.M."/>
        </authorList>
    </citation>
    <scope>NUCLEOTIDE SEQUENCE [LARGE SCALE GENOMIC DNA]</scope>
    <source>
        <strain evidence="10">CgM1</strain>
    </source>
</reference>
<dbReference type="PANTHER" id="PTHR46165">
    <property type="entry name" value="SET AND MYND DOMAIN-CONTAINING PROTEIN 4"/>
    <property type="match status" value="1"/>
</dbReference>
<evidence type="ECO:0000256" key="7">
    <source>
        <dbReference type="PROSITE-ProRule" id="PRU00134"/>
    </source>
</evidence>
<dbReference type="Gene3D" id="6.10.140.2220">
    <property type="match status" value="1"/>
</dbReference>
<keyword evidence="1" id="KW-0489">Methyltransferase</keyword>
<keyword evidence="6" id="KW-0862">Zinc</keyword>
<keyword evidence="3" id="KW-0949">S-adenosyl-L-methionine</keyword>
<evidence type="ECO:0000259" key="9">
    <source>
        <dbReference type="PROSITE" id="PS50865"/>
    </source>
</evidence>
<dbReference type="Gene3D" id="1.25.40.10">
    <property type="entry name" value="Tetratricopeptide repeat domain"/>
    <property type="match status" value="1"/>
</dbReference>
<keyword evidence="11" id="KW-1185">Reference proteome</keyword>
<dbReference type="InterPro" id="IPR052097">
    <property type="entry name" value="SET-MYND_domain_protein"/>
</dbReference>
<proteinExistence type="predicted"/>
<dbReference type="Gene3D" id="1.10.220.160">
    <property type="match status" value="1"/>
</dbReference>
<evidence type="ECO:0000256" key="3">
    <source>
        <dbReference type="ARBA" id="ARBA00022691"/>
    </source>
</evidence>
<sequence>MFLLVLQDMMIHYVTVEYFSDAKTDEDFVKAAFKMHVEKKNELPNVRDIKKKPKCEVKAKSMLDKAKQDFSKMSLEKTVEVYNSAMAFALPGSELLAHAFANRSIVLSNAAMYEESLKDIEHALKANYPDNLKALLFARKAKNLFALDPTADIEETLNKARQWASKMSDKEKNKLLDNLHKLKTKNYKKPVKERDGRIFVPSPSNDNSIIKDTSAAITINYSEKFGRHIVATRDMMAGEVVSVKRAYALVLSSEYRFKLCWNCSKHCWSSVPCNTCSNVIYCSEECRNVALKDYHDIECSFLSGFLSSVPDYEDLFLMSLRLFIKAIKEFGTVKALYESVQKIDSTEAFIMKSFTDGIYDDKKYASVYPLCRKPMNLQFKVQCALKASLYMYIMAVTTNVFGKKMESMEELRNYEYAVFVGKLLYHHTALSSTNICAIHTPNTNNDVLYGGGLLNPLESLYNHSCDPNTGIIMCLDMSAFITLQTIKKGEQLFISYGQEFHDMTTSARREELQASRSYWCDCHACINDWNPGHVLPSAENKLPKKVAKKISAFFLDCAVQILKQNSQDYDTISPEEIKKLMSCIFKIINLIGRYDIYPCEEISQAKSLLYSTIRWILSYQSPIES</sequence>
<dbReference type="PROSITE" id="PS50280">
    <property type="entry name" value="SET"/>
    <property type="match status" value="1"/>
</dbReference>
<evidence type="ECO:0000256" key="5">
    <source>
        <dbReference type="ARBA" id="ARBA00022771"/>
    </source>
</evidence>
<feature type="domain" description="SET" evidence="8">
    <location>
        <begin position="215"/>
        <end position="497"/>
    </location>
</feature>
<dbReference type="SUPFAM" id="SSF82199">
    <property type="entry name" value="SET domain"/>
    <property type="match status" value="1"/>
</dbReference>
<organism evidence="10 11">
    <name type="scientific">Cotesia glomerata</name>
    <name type="common">Lepidopteran parasitic wasp</name>
    <name type="synonym">Apanteles glomeratus</name>
    <dbReference type="NCBI Taxonomy" id="32391"/>
    <lineage>
        <taxon>Eukaryota</taxon>
        <taxon>Metazoa</taxon>
        <taxon>Ecdysozoa</taxon>
        <taxon>Arthropoda</taxon>
        <taxon>Hexapoda</taxon>
        <taxon>Insecta</taxon>
        <taxon>Pterygota</taxon>
        <taxon>Neoptera</taxon>
        <taxon>Endopterygota</taxon>
        <taxon>Hymenoptera</taxon>
        <taxon>Apocrita</taxon>
        <taxon>Ichneumonoidea</taxon>
        <taxon>Braconidae</taxon>
        <taxon>Microgastrinae</taxon>
        <taxon>Cotesia</taxon>
    </lineage>
</organism>
<dbReference type="GO" id="GO:0005737">
    <property type="term" value="C:cytoplasm"/>
    <property type="evidence" value="ECO:0007669"/>
    <property type="project" value="TreeGrafter"/>
</dbReference>
<feature type="domain" description="MYND-type" evidence="9">
    <location>
        <begin position="260"/>
        <end position="299"/>
    </location>
</feature>
<evidence type="ECO:0000256" key="2">
    <source>
        <dbReference type="ARBA" id="ARBA00022679"/>
    </source>
</evidence>
<dbReference type="GO" id="GO:0008276">
    <property type="term" value="F:protein methyltransferase activity"/>
    <property type="evidence" value="ECO:0007669"/>
    <property type="project" value="UniProtKB-ARBA"/>
</dbReference>
<dbReference type="AlphaFoldDB" id="A0AAV7ITE3"/>
<dbReference type="PROSITE" id="PS50865">
    <property type="entry name" value="ZF_MYND_2"/>
    <property type="match status" value="1"/>
</dbReference>
<keyword evidence="4" id="KW-0479">Metal-binding</keyword>
<accession>A0AAV7ITE3</accession>
<protein>
    <recommendedName>
        <fullName evidence="12">SET and MYND domain-containing protein 4</fullName>
    </recommendedName>
</protein>
<dbReference type="GO" id="GO:0032259">
    <property type="term" value="P:methylation"/>
    <property type="evidence" value="ECO:0007669"/>
    <property type="project" value="UniProtKB-KW"/>
</dbReference>
<evidence type="ECO:0000256" key="6">
    <source>
        <dbReference type="ARBA" id="ARBA00022833"/>
    </source>
</evidence>
<dbReference type="InterPro" id="IPR001214">
    <property type="entry name" value="SET_dom"/>
</dbReference>
<comment type="caution">
    <text evidence="10">The sequence shown here is derived from an EMBL/GenBank/DDBJ whole genome shotgun (WGS) entry which is preliminary data.</text>
</comment>
<evidence type="ECO:0000313" key="10">
    <source>
        <dbReference type="EMBL" id="KAH0557874.1"/>
    </source>
</evidence>
<name>A0AAV7ITE3_COTGL</name>
<dbReference type="GO" id="GO:0008270">
    <property type="term" value="F:zinc ion binding"/>
    <property type="evidence" value="ECO:0007669"/>
    <property type="project" value="UniProtKB-KW"/>
</dbReference>
<gene>
    <name evidence="10" type="ORF">KQX54_012515</name>
</gene>
<evidence type="ECO:0000256" key="4">
    <source>
        <dbReference type="ARBA" id="ARBA00022723"/>
    </source>
</evidence>
<dbReference type="PANTHER" id="PTHR46165:SF2">
    <property type="entry name" value="SET AND MYND DOMAIN-CONTAINING PROTEIN 4"/>
    <property type="match status" value="1"/>
</dbReference>
<dbReference type="Proteomes" id="UP000826195">
    <property type="component" value="Unassembled WGS sequence"/>
</dbReference>
<dbReference type="EMBL" id="JAHXZJ010000747">
    <property type="protein sequence ID" value="KAH0557874.1"/>
    <property type="molecule type" value="Genomic_DNA"/>
</dbReference>
<dbReference type="GO" id="GO:0005634">
    <property type="term" value="C:nucleus"/>
    <property type="evidence" value="ECO:0007669"/>
    <property type="project" value="TreeGrafter"/>
</dbReference>
<dbReference type="InterPro" id="IPR011990">
    <property type="entry name" value="TPR-like_helical_dom_sf"/>
</dbReference>
<evidence type="ECO:0000259" key="8">
    <source>
        <dbReference type="PROSITE" id="PS50280"/>
    </source>
</evidence>
<dbReference type="GO" id="GO:0008757">
    <property type="term" value="F:S-adenosylmethionine-dependent methyltransferase activity"/>
    <property type="evidence" value="ECO:0007669"/>
    <property type="project" value="UniProtKB-ARBA"/>
</dbReference>
<evidence type="ECO:0000313" key="11">
    <source>
        <dbReference type="Proteomes" id="UP000826195"/>
    </source>
</evidence>
<evidence type="ECO:0008006" key="12">
    <source>
        <dbReference type="Google" id="ProtNLM"/>
    </source>
</evidence>
<keyword evidence="2" id="KW-0808">Transferase</keyword>